<accession>A0A8I6X9J0</accession>
<proteinExistence type="predicted"/>
<evidence type="ECO:0000256" key="1">
    <source>
        <dbReference type="SAM" id="SignalP"/>
    </source>
</evidence>
<feature type="chain" id="PRO_5035317411" evidence="1">
    <location>
        <begin position="25"/>
        <end position="110"/>
    </location>
</feature>
<dbReference type="EnsemblPlants" id="HORVU.MOREX.r3.3HG0321080.1">
    <property type="protein sequence ID" value="HORVU.MOREX.r3.3HG0321080.1.CDS1"/>
    <property type="gene ID" value="HORVU.MOREX.r3.3HG0321080"/>
</dbReference>
<reference evidence="3" key="1">
    <citation type="journal article" date="2012" name="Nature">
        <title>A physical, genetic and functional sequence assembly of the barley genome.</title>
        <authorList>
            <consortium name="The International Barley Genome Sequencing Consortium"/>
            <person name="Mayer K.F."/>
            <person name="Waugh R."/>
            <person name="Brown J.W."/>
            <person name="Schulman A."/>
            <person name="Langridge P."/>
            <person name="Platzer M."/>
            <person name="Fincher G.B."/>
            <person name="Muehlbauer G.J."/>
            <person name="Sato K."/>
            <person name="Close T.J."/>
            <person name="Wise R.P."/>
            <person name="Stein N."/>
        </authorList>
    </citation>
    <scope>NUCLEOTIDE SEQUENCE [LARGE SCALE GENOMIC DNA]</scope>
    <source>
        <strain evidence="3">cv. Morex</strain>
    </source>
</reference>
<reference evidence="2" key="2">
    <citation type="submission" date="2020-10" db="EMBL/GenBank/DDBJ databases">
        <authorList>
            <person name="Scholz U."/>
            <person name="Mascher M."/>
            <person name="Fiebig A."/>
        </authorList>
    </citation>
    <scope>NUCLEOTIDE SEQUENCE [LARGE SCALE GENOMIC DNA]</scope>
    <source>
        <strain evidence="2">cv. Morex</strain>
    </source>
</reference>
<dbReference type="AlphaFoldDB" id="A0A8I6X9J0"/>
<dbReference type="PANTHER" id="PTHR34998:SF10">
    <property type="match status" value="1"/>
</dbReference>
<gene>
    <name evidence="2" type="primary">LOC123440959</name>
</gene>
<dbReference type="OrthoDB" id="696443at2759"/>
<dbReference type="RefSeq" id="XP_044973433.1">
    <property type="nucleotide sequence ID" value="XM_045117498.1"/>
</dbReference>
<name>A0A8I6X9J0_HORVV</name>
<reference evidence="2" key="3">
    <citation type="submission" date="2022-01" db="UniProtKB">
        <authorList>
            <consortium name="EnsemblPlants"/>
        </authorList>
    </citation>
    <scope>IDENTIFICATION</scope>
    <source>
        <strain evidence="2">subsp. vulgare</strain>
    </source>
</reference>
<organism evidence="2 3">
    <name type="scientific">Hordeum vulgare subsp. vulgare</name>
    <name type="common">Domesticated barley</name>
    <dbReference type="NCBI Taxonomy" id="112509"/>
    <lineage>
        <taxon>Eukaryota</taxon>
        <taxon>Viridiplantae</taxon>
        <taxon>Streptophyta</taxon>
        <taxon>Embryophyta</taxon>
        <taxon>Tracheophyta</taxon>
        <taxon>Spermatophyta</taxon>
        <taxon>Magnoliopsida</taxon>
        <taxon>Liliopsida</taxon>
        <taxon>Poales</taxon>
        <taxon>Poaceae</taxon>
        <taxon>BOP clade</taxon>
        <taxon>Pooideae</taxon>
        <taxon>Triticodae</taxon>
        <taxon>Triticeae</taxon>
        <taxon>Hordeinae</taxon>
        <taxon>Hordeum</taxon>
    </lineage>
</organism>
<feature type="signal peptide" evidence="1">
    <location>
        <begin position="1"/>
        <end position="24"/>
    </location>
</feature>
<dbReference type="Gramene" id="HORVU.MOREX.r2.3HG0268020.1">
    <property type="protein sequence ID" value="HORVU.MOREX.r2.3HG0268020.1.CDS.1"/>
    <property type="gene ID" value="HORVU.MOREX.r2.3HG0268020"/>
</dbReference>
<evidence type="ECO:0000313" key="3">
    <source>
        <dbReference type="Proteomes" id="UP000011116"/>
    </source>
</evidence>
<dbReference type="Gramene" id="HORVU.MOREX.r3.3HG0321080.1">
    <property type="protein sequence ID" value="HORVU.MOREX.r3.3HG0321080.1.CDS1"/>
    <property type="gene ID" value="HORVU.MOREX.r3.3HG0321080"/>
</dbReference>
<keyword evidence="1" id="KW-0732">Signal</keyword>
<evidence type="ECO:0000313" key="2">
    <source>
        <dbReference type="EnsemblPlants" id="HORVU.MOREX.r3.3HG0321080.1.CDS1"/>
    </source>
</evidence>
<sequence>MDTKACISLVILALVIAGLDTSAAALVGIHAAAAVMPTWLAMPMKLEDAVAPELLDSTTVDVEEGHRRVLAGRGITSSSLNPNKAACIRTCPARGRPYTGWACLRTYQCR</sequence>
<dbReference type="KEGG" id="hvg:123440959"/>
<keyword evidence="3" id="KW-1185">Reference proteome</keyword>
<dbReference type="GeneID" id="123440959"/>
<dbReference type="PANTHER" id="PTHR34998">
    <property type="entry name" value="OS04G0357400 PROTEIN-RELATED"/>
    <property type="match status" value="1"/>
</dbReference>
<protein>
    <submittedName>
        <fullName evidence="2">Uncharacterized protein</fullName>
    </submittedName>
</protein>
<dbReference type="Proteomes" id="UP000011116">
    <property type="component" value="Chromosome 3H"/>
</dbReference>